<dbReference type="EMBL" id="BTFZ01000001">
    <property type="protein sequence ID" value="GMM33487.1"/>
    <property type="molecule type" value="Genomic_DNA"/>
</dbReference>
<sequence length="299" mass="34009">MAAELSHPSIQDGWFREISDEHFPGQAFELRVEKILFHEKSQFQDILVFKSTDYGNVLVLDGVVQCTERDEFSYQELIAHVPMFAHPSPRKVLIIGGGDGGVLREVLKHEDVIEEVVLVEIDEYVINLSKQYFPEMASGFEHPKAKIVLMDGFQYLKDNQGKFDVIITDSSDPEGPAENFFQVDYFKLLRDSLVDDNGIVISQSSENIWLNLKKLKQIYHTVKEVFPMVKYCYTCTPSYTSGQLGLIVSSKNAALDVAVATRSWDQAKQNNLLRYYNSRLHAASFVLPNAAKVFLEDEN</sequence>
<comment type="caution">
    <text evidence="6">The sequence shown here is derived from an EMBL/GenBank/DDBJ whole genome shotgun (WGS) entry which is preliminary data.</text>
</comment>
<reference evidence="6 7" key="1">
    <citation type="journal article" date="2023" name="Elife">
        <title>Identification of key yeast species and microbe-microbe interactions impacting larval growth of Drosophila in the wild.</title>
        <authorList>
            <person name="Mure A."/>
            <person name="Sugiura Y."/>
            <person name="Maeda R."/>
            <person name="Honda K."/>
            <person name="Sakurai N."/>
            <person name="Takahashi Y."/>
            <person name="Watada M."/>
            <person name="Katoh T."/>
            <person name="Gotoh A."/>
            <person name="Gotoh Y."/>
            <person name="Taniguchi I."/>
            <person name="Nakamura K."/>
            <person name="Hayashi T."/>
            <person name="Katayama T."/>
            <person name="Uemura T."/>
            <person name="Hattori Y."/>
        </authorList>
    </citation>
    <scope>NUCLEOTIDE SEQUENCE [LARGE SCALE GENOMIC DNA]</scope>
    <source>
        <strain evidence="6 7">SC-9</strain>
    </source>
</reference>
<dbReference type="NCBIfam" id="TIGR00417">
    <property type="entry name" value="speE"/>
    <property type="match status" value="1"/>
</dbReference>
<dbReference type="FunFam" id="3.40.50.150:FF:000013">
    <property type="entry name" value="Spermidine synthase"/>
    <property type="match status" value="1"/>
</dbReference>
<evidence type="ECO:0000256" key="1">
    <source>
        <dbReference type="ARBA" id="ARBA00007867"/>
    </source>
</evidence>
<dbReference type="NCBIfam" id="NF002010">
    <property type="entry name" value="PRK00811.1"/>
    <property type="match status" value="1"/>
</dbReference>
<dbReference type="Pfam" id="PF01564">
    <property type="entry name" value="Spermine_synth"/>
    <property type="match status" value="1"/>
</dbReference>
<dbReference type="PANTHER" id="PTHR11558:SF11">
    <property type="entry name" value="SPERMIDINE SYNTHASE"/>
    <property type="match status" value="1"/>
</dbReference>
<feature type="active site" description="Proton acceptor" evidence="3">
    <location>
        <position position="169"/>
    </location>
</feature>
<dbReference type="InterPro" id="IPR001045">
    <property type="entry name" value="Spermi_synthase"/>
</dbReference>
<dbReference type="PANTHER" id="PTHR11558">
    <property type="entry name" value="SPERMIDINE/SPERMINE SYNTHASE"/>
    <property type="match status" value="1"/>
</dbReference>
<evidence type="ECO:0000256" key="4">
    <source>
        <dbReference type="RuleBase" id="RU003836"/>
    </source>
</evidence>
<evidence type="ECO:0000256" key="3">
    <source>
        <dbReference type="PROSITE-ProRule" id="PRU00354"/>
    </source>
</evidence>
<dbReference type="CDD" id="cd02440">
    <property type="entry name" value="AdoMet_MTases"/>
    <property type="match status" value="1"/>
</dbReference>
<dbReference type="GeneID" id="90071466"/>
<dbReference type="RefSeq" id="XP_064850487.1">
    <property type="nucleotide sequence ID" value="XM_064994415.1"/>
</dbReference>
<organism evidence="6 7">
    <name type="scientific">Saccharomycopsis crataegensis</name>
    <dbReference type="NCBI Taxonomy" id="43959"/>
    <lineage>
        <taxon>Eukaryota</taxon>
        <taxon>Fungi</taxon>
        <taxon>Dikarya</taxon>
        <taxon>Ascomycota</taxon>
        <taxon>Saccharomycotina</taxon>
        <taxon>Saccharomycetes</taxon>
        <taxon>Saccharomycopsidaceae</taxon>
        <taxon>Saccharomycopsis</taxon>
    </lineage>
</organism>
<dbReference type="SUPFAM" id="SSF53335">
    <property type="entry name" value="S-adenosyl-L-methionine-dependent methyltransferases"/>
    <property type="match status" value="1"/>
</dbReference>
<dbReference type="AlphaFoldDB" id="A0AAV5QFQ0"/>
<dbReference type="Pfam" id="PF17284">
    <property type="entry name" value="Spermine_synt_N"/>
    <property type="match status" value="1"/>
</dbReference>
<dbReference type="Gene3D" id="3.40.50.150">
    <property type="entry name" value="Vaccinia Virus protein VP39"/>
    <property type="match status" value="1"/>
</dbReference>
<dbReference type="Proteomes" id="UP001360560">
    <property type="component" value="Unassembled WGS sequence"/>
</dbReference>
<dbReference type="PROSITE" id="PS01330">
    <property type="entry name" value="PABS_1"/>
    <property type="match status" value="1"/>
</dbReference>
<evidence type="ECO:0000259" key="5">
    <source>
        <dbReference type="PROSITE" id="PS51006"/>
    </source>
</evidence>
<dbReference type="HAMAP" id="MF_00198">
    <property type="entry name" value="Spermidine_synth"/>
    <property type="match status" value="1"/>
</dbReference>
<dbReference type="InterPro" id="IPR035246">
    <property type="entry name" value="Spermidine_synt_N"/>
</dbReference>
<dbReference type="InterPro" id="IPR029063">
    <property type="entry name" value="SAM-dependent_MTases_sf"/>
</dbReference>
<keyword evidence="3" id="KW-0620">Polyamine biosynthesis</keyword>
<keyword evidence="2 3" id="KW-0808">Transferase</keyword>
<dbReference type="InterPro" id="IPR037163">
    <property type="entry name" value="Spermidine_synt_N_sf"/>
</dbReference>
<dbReference type="FunFam" id="2.30.140.10:FF:000001">
    <property type="entry name" value="SPE3p Spermidine synthase"/>
    <property type="match status" value="1"/>
</dbReference>
<dbReference type="InterPro" id="IPR030373">
    <property type="entry name" value="PABS_CS"/>
</dbReference>
<keyword evidence="7" id="KW-1185">Reference proteome</keyword>
<dbReference type="Gene3D" id="2.30.140.10">
    <property type="entry name" value="Spermidine synthase, tetramerisation domain"/>
    <property type="match status" value="1"/>
</dbReference>
<proteinExistence type="inferred from homology"/>
<dbReference type="PROSITE" id="PS51006">
    <property type="entry name" value="PABS_2"/>
    <property type="match status" value="1"/>
</dbReference>
<accession>A0AAV5QFQ0</accession>
<name>A0AAV5QFQ0_9ASCO</name>
<feature type="domain" description="PABS" evidence="5">
    <location>
        <begin position="12"/>
        <end position="251"/>
    </location>
</feature>
<dbReference type="GO" id="GO:0008295">
    <property type="term" value="P:spermidine biosynthetic process"/>
    <property type="evidence" value="ECO:0007669"/>
    <property type="project" value="TreeGrafter"/>
</dbReference>
<dbReference type="GO" id="GO:0004766">
    <property type="term" value="F:spermidine synthase activity"/>
    <property type="evidence" value="ECO:0007669"/>
    <property type="project" value="TreeGrafter"/>
</dbReference>
<evidence type="ECO:0000256" key="2">
    <source>
        <dbReference type="ARBA" id="ARBA00022679"/>
    </source>
</evidence>
<dbReference type="InterPro" id="IPR030374">
    <property type="entry name" value="PABS"/>
</dbReference>
<dbReference type="GO" id="GO:0015940">
    <property type="term" value="P:pantothenate biosynthetic process"/>
    <property type="evidence" value="ECO:0007669"/>
    <property type="project" value="UniProtKB-ARBA"/>
</dbReference>
<protein>
    <submittedName>
        <fullName evidence="6">Spermine synthase</fullName>
    </submittedName>
</protein>
<gene>
    <name evidence="6" type="ORF">DASC09_008120</name>
</gene>
<evidence type="ECO:0000313" key="6">
    <source>
        <dbReference type="EMBL" id="GMM33487.1"/>
    </source>
</evidence>
<dbReference type="GO" id="GO:0005829">
    <property type="term" value="C:cytosol"/>
    <property type="evidence" value="ECO:0007669"/>
    <property type="project" value="TreeGrafter"/>
</dbReference>
<comment type="similarity">
    <text evidence="1 4">Belongs to the spermidine/spermine synthase family.</text>
</comment>
<evidence type="ECO:0000313" key="7">
    <source>
        <dbReference type="Proteomes" id="UP001360560"/>
    </source>
</evidence>